<dbReference type="PANTHER" id="PTHR43818:SF11">
    <property type="entry name" value="BCDNA.GH03377"/>
    <property type="match status" value="1"/>
</dbReference>
<evidence type="ECO:0000313" key="4">
    <source>
        <dbReference type="Proteomes" id="UP000248924"/>
    </source>
</evidence>
<proteinExistence type="predicted"/>
<protein>
    <submittedName>
        <fullName evidence="3">Gfo/Idh/MocA family oxidoreductase</fullName>
    </submittedName>
</protein>
<dbReference type="Proteomes" id="UP000248924">
    <property type="component" value="Unassembled WGS sequence"/>
</dbReference>
<dbReference type="AlphaFoldDB" id="A0A2W2E527"/>
<dbReference type="Pfam" id="PF01408">
    <property type="entry name" value="GFO_IDH_MocA"/>
    <property type="match status" value="1"/>
</dbReference>
<dbReference type="PANTHER" id="PTHR43818">
    <property type="entry name" value="BCDNA.GH03377"/>
    <property type="match status" value="1"/>
</dbReference>
<dbReference type="InterPro" id="IPR000683">
    <property type="entry name" value="Gfo/Idh/MocA-like_OxRdtase_N"/>
</dbReference>
<organism evidence="3 4">
    <name type="scientific">Micromonospora craterilacus</name>
    <dbReference type="NCBI Taxonomy" id="1655439"/>
    <lineage>
        <taxon>Bacteria</taxon>
        <taxon>Bacillati</taxon>
        <taxon>Actinomycetota</taxon>
        <taxon>Actinomycetes</taxon>
        <taxon>Micromonosporales</taxon>
        <taxon>Micromonosporaceae</taxon>
        <taxon>Micromonospora</taxon>
    </lineage>
</organism>
<dbReference type="SUPFAM" id="SSF51735">
    <property type="entry name" value="NAD(P)-binding Rossmann-fold domains"/>
    <property type="match status" value="1"/>
</dbReference>
<dbReference type="Gene3D" id="3.40.50.720">
    <property type="entry name" value="NAD(P)-binding Rossmann-like Domain"/>
    <property type="match status" value="1"/>
</dbReference>
<keyword evidence="1" id="KW-0560">Oxidoreductase</keyword>
<dbReference type="SUPFAM" id="SSF55347">
    <property type="entry name" value="Glyceraldehyde-3-phosphate dehydrogenase-like, C-terminal domain"/>
    <property type="match status" value="1"/>
</dbReference>
<dbReference type="EMBL" id="POTY01000088">
    <property type="protein sequence ID" value="PZG17411.1"/>
    <property type="molecule type" value="Genomic_DNA"/>
</dbReference>
<evidence type="ECO:0000256" key="1">
    <source>
        <dbReference type="ARBA" id="ARBA00023002"/>
    </source>
</evidence>
<keyword evidence="4" id="KW-1185">Reference proteome</keyword>
<feature type="domain" description="Gfo/Idh/MocA-like oxidoreductase N-terminal" evidence="2">
    <location>
        <begin position="56"/>
        <end position="177"/>
    </location>
</feature>
<gene>
    <name evidence="3" type="ORF">C1I95_15680</name>
</gene>
<sequence length="451" mass="47008">MSERKGTFLTPGVEEGPPINTVRAAAEDRRAAAAPAAGEDRRAAAAAAAGVAPAARVALVGANGHGRWHRRVIGALHDAGRVRLVALVDTRPPEEEPTAPVPADTRLFTDHRAMLAEVTPDVVVICTPPHTHLPIARDAATAGADLLLEKPPVLSSGEHEELAGALATTGRVAQVGFQALGSAALTALTEAVAAGRLGTVTGIATVAAWQRPDAYYARVPWAGRRFLDGRPVLDGALANPLAHAVMQCLAVAEAVGGGPVEPAGIEVERYRVRPIEVDDTTVLRVRPRHGPPIVAAVTLAGEDFVAGEVIVTGSAGRAVLEYPTDRLLLPGDDAPREVPGRRGLLENLLAHRADPRVPLIAPLARTAPFTAVLTALRAAPEPTLLGDGLVDAVGEGPQRVLRIRGVNEVLRRAAERGALPSESGVGWAVPPWRTAAAAPTHPWRVDSARAE</sequence>
<dbReference type="InterPro" id="IPR050463">
    <property type="entry name" value="Gfo/Idh/MocA_oxidrdct_glycsds"/>
</dbReference>
<dbReference type="GO" id="GO:0000166">
    <property type="term" value="F:nucleotide binding"/>
    <property type="evidence" value="ECO:0007669"/>
    <property type="project" value="InterPro"/>
</dbReference>
<evidence type="ECO:0000313" key="3">
    <source>
        <dbReference type="EMBL" id="PZG17411.1"/>
    </source>
</evidence>
<evidence type="ECO:0000259" key="2">
    <source>
        <dbReference type="Pfam" id="PF01408"/>
    </source>
</evidence>
<name>A0A2W2E527_9ACTN</name>
<dbReference type="InterPro" id="IPR036291">
    <property type="entry name" value="NAD(P)-bd_dom_sf"/>
</dbReference>
<comment type="caution">
    <text evidence="3">The sequence shown here is derived from an EMBL/GenBank/DDBJ whole genome shotgun (WGS) entry which is preliminary data.</text>
</comment>
<reference evidence="3 4" key="1">
    <citation type="submission" date="2018-01" db="EMBL/GenBank/DDBJ databases">
        <title>Draft genome sequence of Jishengella sp. NA12.</title>
        <authorList>
            <person name="Sahin N."/>
            <person name="Ay H."/>
            <person name="Saygin H."/>
        </authorList>
    </citation>
    <scope>NUCLEOTIDE SEQUENCE [LARGE SCALE GENOMIC DNA]</scope>
    <source>
        <strain evidence="3 4">NA12</strain>
    </source>
</reference>
<accession>A0A2W2E527</accession>
<dbReference type="OrthoDB" id="9812981at2"/>
<dbReference type="GO" id="GO:0016491">
    <property type="term" value="F:oxidoreductase activity"/>
    <property type="evidence" value="ECO:0007669"/>
    <property type="project" value="UniProtKB-KW"/>
</dbReference>
<dbReference type="Gene3D" id="3.30.360.10">
    <property type="entry name" value="Dihydrodipicolinate Reductase, domain 2"/>
    <property type="match status" value="1"/>
</dbReference>